<reference evidence="3" key="1">
    <citation type="submission" date="2019-07" db="EMBL/GenBank/DDBJ databases">
        <title>Hyphodiscus hymeniophilus genome sequencing and assembly.</title>
        <authorList>
            <person name="Kramer G."/>
            <person name="Nodwell J."/>
        </authorList>
    </citation>
    <scope>NUCLEOTIDE SEQUENCE</scope>
    <source>
        <strain evidence="3">ATCC 34498</strain>
    </source>
</reference>
<dbReference type="PROSITE" id="PS50076">
    <property type="entry name" value="DNAJ_2"/>
    <property type="match status" value="1"/>
</dbReference>
<dbReference type="CDD" id="cd06257">
    <property type="entry name" value="DnaJ"/>
    <property type="match status" value="1"/>
</dbReference>
<dbReference type="InterPro" id="IPR001623">
    <property type="entry name" value="DnaJ_domain"/>
</dbReference>
<feature type="region of interest" description="Disordered" evidence="1">
    <location>
        <begin position="281"/>
        <end position="324"/>
    </location>
</feature>
<dbReference type="Gene3D" id="1.10.287.110">
    <property type="entry name" value="DnaJ domain"/>
    <property type="match status" value="1"/>
</dbReference>
<dbReference type="AlphaFoldDB" id="A0A9P6VFV7"/>
<feature type="domain" description="J" evidence="2">
    <location>
        <begin position="56"/>
        <end position="145"/>
    </location>
</feature>
<dbReference type="InterPro" id="IPR018253">
    <property type="entry name" value="DnaJ_domain_CS"/>
</dbReference>
<evidence type="ECO:0000313" key="4">
    <source>
        <dbReference type="Proteomes" id="UP000785200"/>
    </source>
</evidence>
<keyword evidence="4" id="KW-1185">Reference proteome</keyword>
<dbReference type="OrthoDB" id="17458at2759"/>
<accession>A0A9P6VFV7</accession>
<gene>
    <name evidence="3" type="ORF">D0Z07_7253</name>
</gene>
<comment type="caution">
    <text evidence="3">The sequence shown here is derived from an EMBL/GenBank/DDBJ whole genome shotgun (WGS) entry which is preliminary data.</text>
</comment>
<name>A0A9P6VFV7_9HELO</name>
<evidence type="ECO:0000256" key="1">
    <source>
        <dbReference type="SAM" id="MobiDB-lite"/>
    </source>
</evidence>
<feature type="compositionally biased region" description="Gly residues" evidence="1">
    <location>
        <begin position="171"/>
        <end position="180"/>
    </location>
</feature>
<dbReference type="PANTHER" id="PTHR24074">
    <property type="entry name" value="CO-CHAPERONE PROTEIN DJLA"/>
    <property type="match status" value="1"/>
</dbReference>
<sequence>MLKKSGILLSCSNFSSIHSCSSKSMTPPSHTTRYQVGQQQHCRLYAMVSDGHSRHHHHKELRWPEVTSANTTPTPYQIFNQKKGSKYSKQRFYELVKIYHPDRHDPADTHYGLSYDTKLDRYRLVVAANDILSDPVKRSAYDCYGAGWNGMPDVRSPRDNSDSTSQWGSYNGRGWGGGPNGPSQNATWEDWERWYSRDSQGPQKPRYVSNSAFVALIVAFAALGGVGQATRVGNYSMNFIEQRDALHDNISKDLMRRRRETTTAFGSREERIHQFLKQRDPYGYGVTDPREESYRRLLPPPEVCSSEDIKGRPMDIYNPRNNPP</sequence>
<dbReference type="InterPro" id="IPR036869">
    <property type="entry name" value="J_dom_sf"/>
</dbReference>
<protein>
    <recommendedName>
        <fullName evidence="2">J domain-containing protein</fullName>
    </recommendedName>
</protein>
<dbReference type="InterPro" id="IPR050817">
    <property type="entry name" value="DjlA_DnaK_co-chaperone"/>
</dbReference>
<dbReference type="EMBL" id="VNKQ01000013">
    <property type="protein sequence ID" value="KAG0647064.1"/>
    <property type="molecule type" value="Genomic_DNA"/>
</dbReference>
<evidence type="ECO:0000259" key="2">
    <source>
        <dbReference type="PROSITE" id="PS50076"/>
    </source>
</evidence>
<organism evidence="3 4">
    <name type="scientific">Hyphodiscus hymeniophilus</name>
    <dbReference type="NCBI Taxonomy" id="353542"/>
    <lineage>
        <taxon>Eukaryota</taxon>
        <taxon>Fungi</taxon>
        <taxon>Dikarya</taxon>
        <taxon>Ascomycota</taxon>
        <taxon>Pezizomycotina</taxon>
        <taxon>Leotiomycetes</taxon>
        <taxon>Helotiales</taxon>
        <taxon>Hyphodiscaceae</taxon>
        <taxon>Hyphodiscus</taxon>
    </lineage>
</organism>
<proteinExistence type="predicted"/>
<dbReference type="PROSITE" id="PS00636">
    <property type="entry name" value="DNAJ_1"/>
    <property type="match status" value="1"/>
</dbReference>
<evidence type="ECO:0000313" key="3">
    <source>
        <dbReference type="EMBL" id="KAG0647064.1"/>
    </source>
</evidence>
<feature type="region of interest" description="Disordered" evidence="1">
    <location>
        <begin position="152"/>
        <end position="186"/>
    </location>
</feature>
<dbReference type="SUPFAM" id="SSF46565">
    <property type="entry name" value="Chaperone J-domain"/>
    <property type="match status" value="1"/>
</dbReference>
<dbReference type="Proteomes" id="UP000785200">
    <property type="component" value="Unassembled WGS sequence"/>
</dbReference>